<evidence type="ECO:0000256" key="4">
    <source>
        <dbReference type="ARBA" id="ARBA00023239"/>
    </source>
</evidence>
<dbReference type="Gene3D" id="3.40.50.10090">
    <property type="match status" value="2"/>
</dbReference>
<evidence type="ECO:0000256" key="2">
    <source>
        <dbReference type="ARBA" id="ARBA00008133"/>
    </source>
</evidence>
<evidence type="ECO:0000256" key="1">
    <source>
        <dbReference type="ARBA" id="ARBA00004772"/>
    </source>
</evidence>
<dbReference type="GO" id="GO:0006782">
    <property type="term" value="P:protoporphyrinogen IX biosynthetic process"/>
    <property type="evidence" value="ECO:0007669"/>
    <property type="project" value="UniProtKB-UniRule"/>
</dbReference>
<evidence type="ECO:0000256" key="7">
    <source>
        <dbReference type="ARBA" id="ARBA00040167"/>
    </source>
</evidence>
<evidence type="ECO:0000259" key="10">
    <source>
        <dbReference type="Pfam" id="PF02602"/>
    </source>
</evidence>
<dbReference type="EC" id="4.2.1.75" evidence="3 9"/>
<keyword evidence="12" id="KW-1185">Reference proteome</keyword>
<dbReference type="CDD" id="cd06578">
    <property type="entry name" value="HemD"/>
    <property type="match status" value="1"/>
</dbReference>
<proteinExistence type="inferred from homology"/>
<comment type="caution">
    <text evidence="11">The sequence shown here is derived from an EMBL/GenBank/DDBJ whole genome shotgun (WGS) entry which is preliminary data.</text>
</comment>
<evidence type="ECO:0000313" key="11">
    <source>
        <dbReference type="EMBL" id="RDH46040.1"/>
    </source>
</evidence>
<reference evidence="11 12" key="1">
    <citation type="submission" date="2017-04" db="EMBL/GenBank/DDBJ databases">
        <title>Draft genome sequence of Zooshikella ganghwensis VG4 isolated from Red Sea sediments.</title>
        <authorList>
            <person name="Rehman Z."/>
            <person name="Alam I."/>
            <person name="Kamau A."/>
            <person name="Bajic V."/>
            <person name="Leiknes T."/>
        </authorList>
    </citation>
    <scope>NUCLEOTIDE SEQUENCE [LARGE SCALE GENOMIC DNA]</scope>
    <source>
        <strain evidence="11 12">VG4</strain>
    </source>
</reference>
<dbReference type="PANTHER" id="PTHR38042:SF1">
    <property type="entry name" value="UROPORPHYRINOGEN-III SYNTHASE, CHLOROPLASTIC"/>
    <property type="match status" value="1"/>
</dbReference>
<accession>A0A4P9VVY0</accession>
<organism evidence="11 12">
    <name type="scientific">Zooshikella ganghwensis</name>
    <dbReference type="NCBI Taxonomy" id="202772"/>
    <lineage>
        <taxon>Bacteria</taxon>
        <taxon>Pseudomonadati</taxon>
        <taxon>Pseudomonadota</taxon>
        <taxon>Gammaproteobacteria</taxon>
        <taxon>Oceanospirillales</taxon>
        <taxon>Zooshikellaceae</taxon>
        <taxon>Zooshikella</taxon>
    </lineage>
</organism>
<evidence type="ECO:0000256" key="8">
    <source>
        <dbReference type="ARBA" id="ARBA00048617"/>
    </source>
</evidence>
<evidence type="ECO:0000256" key="9">
    <source>
        <dbReference type="RuleBase" id="RU366031"/>
    </source>
</evidence>
<evidence type="ECO:0000256" key="5">
    <source>
        <dbReference type="ARBA" id="ARBA00023244"/>
    </source>
</evidence>
<dbReference type="UniPathway" id="UPA00251">
    <property type="reaction ID" value="UER00320"/>
</dbReference>
<comment type="pathway">
    <text evidence="1 9">Porphyrin-containing compound metabolism; protoporphyrin-IX biosynthesis; coproporphyrinogen-III from 5-aminolevulinate: step 3/4.</text>
</comment>
<comment type="function">
    <text evidence="6 9">Catalyzes cyclization of the linear tetrapyrrole, hydroxymethylbilane, to the macrocyclic uroporphyrinogen III.</text>
</comment>
<feature type="domain" description="Tetrapyrrole biosynthesis uroporphyrinogen III synthase" evidence="10">
    <location>
        <begin position="18"/>
        <end position="241"/>
    </location>
</feature>
<dbReference type="SUPFAM" id="SSF69618">
    <property type="entry name" value="HemD-like"/>
    <property type="match status" value="1"/>
</dbReference>
<dbReference type="InterPro" id="IPR036108">
    <property type="entry name" value="4pyrrol_syn_uPrphyn_synt_sf"/>
</dbReference>
<dbReference type="InterPro" id="IPR039793">
    <property type="entry name" value="UROS/Hem4"/>
</dbReference>
<comment type="catalytic activity">
    <reaction evidence="8 9">
        <text>hydroxymethylbilane = uroporphyrinogen III + H2O</text>
        <dbReference type="Rhea" id="RHEA:18965"/>
        <dbReference type="ChEBI" id="CHEBI:15377"/>
        <dbReference type="ChEBI" id="CHEBI:57308"/>
        <dbReference type="ChEBI" id="CHEBI:57845"/>
        <dbReference type="EC" id="4.2.1.75"/>
    </reaction>
</comment>
<evidence type="ECO:0000256" key="6">
    <source>
        <dbReference type="ARBA" id="ARBA00037589"/>
    </source>
</evidence>
<dbReference type="Pfam" id="PF02602">
    <property type="entry name" value="HEM4"/>
    <property type="match status" value="1"/>
</dbReference>
<keyword evidence="5 9" id="KW-0627">Porphyrin biosynthesis</keyword>
<keyword evidence="4 9" id="KW-0456">Lyase</keyword>
<evidence type="ECO:0000313" key="12">
    <source>
        <dbReference type="Proteomes" id="UP000257039"/>
    </source>
</evidence>
<dbReference type="EMBL" id="NDXW01000001">
    <property type="protein sequence ID" value="RDH46040.1"/>
    <property type="molecule type" value="Genomic_DNA"/>
</dbReference>
<dbReference type="AlphaFoldDB" id="A0A4P9VVY0"/>
<dbReference type="Proteomes" id="UP000257039">
    <property type="component" value="Unassembled WGS sequence"/>
</dbReference>
<gene>
    <name evidence="11" type="ORF">B9G39_22725</name>
</gene>
<comment type="similarity">
    <text evidence="2 9">Belongs to the uroporphyrinogen-III synthase family.</text>
</comment>
<dbReference type="PANTHER" id="PTHR38042">
    <property type="entry name" value="UROPORPHYRINOGEN-III SYNTHASE, CHLOROPLASTIC"/>
    <property type="match status" value="1"/>
</dbReference>
<name>A0A4P9VVY0_9GAMM</name>
<evidence type="ECO:0000256" key="3">
    <source>
        <dbReference type="ARBA" id="ARBA00013109"/>
    </source>
</evidence>
<protein>
    <recommendedName>
        <fullName evidence="7 9">Uroporphyrinogen-III synthase</fullName>
        <ecNumber evidence="3 9">4.2.1.75</ecNumber>
    </recommendedName>
</protein>
<sequence>MMITPVFLVTRPEPQASQLVQSLALAGLRALALPMIAIQPLPESAPLRAIWQNLAQFDKVIVTSTAAAQIGLYQAEQYWPQWPASLMWFAIGQATASVMQQLSIDSALSDQGVDSEALLALPSLQAIQQQRVLLIKGKGGRSLIQQTLESRGANVTVCCVYERIEPAYHTQDVEQLIKDQGVTTIIATSGEIASNLLEYIDGTMAANLQLIVPSERVALLQQNQQWADIFVAEGASDQAILKCIQRYILKT</sequence>
<dbReference type="GO" id="GO:0004852">
    <property type="term" value="F:uroporphyrinogen-III synthase activity"/>
    <property type="evidence" value="ECO:0007669"/>
    <property type="project" value="UniProtKB-UniRule"/>
</dbReference>
<dbReference type="InterPro" id="IPR003754">
    <property type="entry name" value="4pyrrol_synth_uPrphyn_synth"/>
</dbReference>
<dbReference type="RefSeq" id="WP_094788869.1">
    <property type="nucleotide sequence ID" value="NZ_NDXW01000001.1"/>
</dbReference>
<dbReference type="GO" id="GO:0006780">
    <property type="term" value="P:uroporphyrinogen III biosynthetic process"/>
    <property type="evidence" value="ECO:0007669"/>
    <property type="project" value="UniProtKB-UniRule"/>
</dbReference>